<dbReference type="InterPro" id="IPR019692">
    <property type="entry name" value="CFP-6_PH"/>
</dbReference>
<name>A0A8J3A6H2_9ACTN</name>
<accession>A0A8J3A6H2</accession>
<dbReference type="Proteomes" id="UP000650511">
    <property type="component" value="Unassembled WGS sequence"/>
</dbReference>
<comment type="caution">
    <text evidence="4">The sequence shown here is derived from an EMBL/GenBank/DDBJ whole genome shotgun (WGS) entry which is preliminary data.</text>
</comment>
<proteinExistence type="predicted"/>
<reference evidence="4" key="2">
    <citation type="submission" date="2020-09" db="EMBL/GenBank/DDBJ databases">
        <authorList>
            <person name="Sun Q."/>
            <person name="Zhou Y."/>
        </authorList>
    </citation>
    <scope>NUCLEOTIDE SEQUENCE</scope>
    <source>
        <strain evidence="4">CGMCC 1.14988</strain>
    </source>
</reference>
<dbReference type="AlphaFoldDB" id="A0A8J3A6H2"/>
<reference evidence="4" key="1">
    <citation type="journal article" date="2014" name="Int. J. Syst. Evol. Microbiol.">
        <title>Complete genome sequence of Corynebacterium casei LMG S-19264T (=DSM 44701T), isolated from a smear-ripened cheese.</title>
        <authorList>
            <consortium name="US DOE Joint Genome Institute (JGI-PGF)"/>
            <person name="Walter F."/>
            <person name="Albersmeier A."/>
            <person name="Kalinowski J."/>
            <person name="Ruckert C."/>
        </authorList>
    </citation>
    <scope>NUCLEOTIDE SEQUENCE</scope>
    <source>
        <strain evidence="4">CGMCC 1.14988</strain>
    </source>
</reference>
<organism evidence="4 5">
    <name type="scientific">Egicoccus halophilus</name>
    <dbReference type="NCBI Taxonomy" id="1670830"/>
    <lineage>
        <taxon>Bacteria</taxon>
        <taxon>Bacillati</taxon>
        <taxon>Actinomycetota</taxon>
        <taxon>Nitriliruptoria</taxon>
        <taxon>Egicoccales</taxon>
        <taxon>Egicoccaceae</taxon>
        <taxon>Egicoccus</taxon>
    </lineage>
</organism>
<feature type="transmembrane region" description="Helical" evidence="2">
    <location>
        <begin position="42"/>
        <end position="62"/>
    </location>
</feature>
<evidence type="ECO:0000259" key="3">
    <source>
        <dbReference type="Pfam" id="PF10756"/>
    </source>
</evidence>
<feature type="region of interest" description="Disordered" evidence="1">
    <location>
        <begin position="153"/>
        <end position="178"/>
    </location>
</feature>
<evidence type="ECO:0000313" key="5">
    <source>
        <dbReference type="Proteomes" id="UP000650511"/>
    </source>
</evidence>
<protein>
    <recommendedName>
        <fullName evidence="3">Low molecular weight protein antigen 6 PH domain-containing protein</fullName>
    </recommendedName>
</protein>
<evidence type="ECO:0000256" key="2">
    <source>
        <dbReference type="SAM" id="Phobius"/>
    </source>
</evidence>
<keyword evidence="2" id="KW-0812">Transmembrane</keyword>
<feature type="domain" description="Low molecular weight protein antigen 6 PH" evidence="3">
    <location>
        <begin position="65"/>
        <end position="98"/>
    </location>
</feature>
<dbReference type="Pfam" id="PF10756">
    <property type="entry name" value="bPH_6"/>
    <property type="match status" value="1"/>
</dbReference>
<gene>
    <name evidence="4" type="ORF">GCM10011354_09510</name>
</gene>
<keyword evidence="5" id="KW-1185">Reference proteome</keyword>
<dbReference type="EMBL" id="BMHA01000003">
    <property type="protein sequence ID" value="GGI04521.1"/>
    <property type="molecule type" value="Genomic_DNA"/>
</dbReference>
<evidence type="ECO:0000313" key="4">
    <source>
        <dbReference type="EMBL" id="GGI04521.1"/>
    </source>
</evidence>
<feature type="transmembrane region" description="Helical" evidence="2">
    <location>
        <begin position="12"/>
        <end position="30"/>
    </location>
</feature>
<evidence type="ECO:0000256" key="1">
    <source>
        <dbReference type="SAM" id="MobiDB-lite"/>
    </source>
</evidence>
<dbReference type="RefSeq" id="WP_130649668.1">
    <property type="nucleotide sequence ID" value="NZ_BMHA01000003.1"/>
</dbReference>
<keyword evidence="2" id="KW-1133">Transmembrane helix</keyword>
<sequence>MSRADEPLVLYPSLRGLFAVYGTPVLLMVLGSWELGRESGGLVALGFVVVGAVTALLGATTYPRHVVVSRDGLEIVSLLRRRRVPWDRVRGIERTRPSTVSMMRGGDRAPGGPQRVTGGLLVRGGGRRTWMLTDQVESPDEYDHLREIVTHAPGSPRLRAVRPHDGAPPTSLYRRRTG</sequence>
<keyword evidence="2" id="KW-0472">Membrane</keyword>